<comment type="caution">
    <text evidence="2">The sequence shown here is derived from an EMBL/GenBank/DDBJ whole genome shotgun (WGS) entry which is preliminary data.</text>
</comment>
<reference evidence="2 3" key="1">
    <citation type="journal article" date="2023" name="Sci. Data">
        <title>Genome assembly of the Korean intertidal mud-creeper Batillaria attramentaria.</title>
        <authorList>
            <person name="Patra A.K."/>
            <person name="Ho P.T."/>
            <person name="Jun S."/>
            <person name="Lee S.J."/>
            <person name="Kim Y."/>
            <person name="Won Y.J."/>
        </authorList>
    </citation>
    <scope>NUCLEOTIDE SEQUENCE [LARGE SCALE GENOMIC DNA]</scope>
    <source>
        <strain evidence="2">Wonlab-2016</strain>
    </source>
</reference>
<name>A0ABD0LSS8_9CAEN</name>
<dbReference type="EMBL" id="JACVVK020000027">
    <property type="protein sequence ID" value="KAK7502221.1"/>
    <property type="molecule type" value="Genomic_DNA"/>
</dbReference>
<proteinExistence type="predicted"/>
<keyword evidence="3" id="KW-1185">Reference proteome</keyword>
<evidence type="ECO:0000313" key="3">
    <source>
        <dbReference type="Proteomes" id="UP001519460"/>
    </source>
</evidence>
<sequence length="93" mass="10415">MPAEQEKQTEKQGEEIATEAFGQTRNERFASADQRLEASMAHKPSAVGFVPLPVRSLPLLSLAITTNSNHLRHVMPTCWKQVFHEYLSNSPVP</sequence>
<feature type="compositionally biased region" description="Basic and acidic residues" evidence="1">
    <location>
        <begin position="1"/>
        <end position="14"/>
    </location>
</feature>
<dbReference type="AlphaFoldDB" id="A0ABD0LSS8"/>
<protein>
    <submittedName>
        <fullName evidence="2">Uncharacterized protein</fullName>
    </submittedName>
</protein>
<dbReference type="Proteomes" id="UP001519460">
    <property type="component" value="Unassembled WGS sequence"/>
</dbReference>
<gene>
    <name evidence="2" type="ORF">BaRGS_00006585</name>
</gene>
<feature type="region of interest" description="Disordered" evidence="1">
    <location>
        <begin position="1"/>
        <end position="25"/>
    </location>
</feature>
<evidence type="ECO:0000256" key="1">
    <source>
        <dbReference type="SAM" id="MobiDB-lite"/>
    </source>
</evidence>
<organism evidence="2 3">
    <name type="scientific">Batillaria attramentaria</name>
    <dbReference type="NCBI Taxonomy" id="370345"/>
    <lineage>
        <taxon>Eukaryota</taxon>
        <taxon>Metazoa</taxon>
        <taxon>Spiralia</taxon>
        <taxon>Lophotrochozoa</taxon>
        <taxon>Mollusca</taxon>
        <taxon>Gastropoda</taxon>
        <taxon>Caenogastropoda</taxon>
        <taxon>Sorbeoconcha</taxon>
        <taxon>Cerithioidea</taxon>
        <taxon>Batillariidae</taxon>
        <taxon>Batillaria</taxon>
    </lineage>
</organism>
<accession>A0ABD0LSS8</accession>
<evidence type="ECO:0000313" key="2">
    <source>
        <dbReference type="EMBL" id="KAK7502221.1"/>
    </source>
</evidence>